<dbReference type="InterPro" id="IPR016177">
    <property type="entry name" value="DNA-bd_dom_sf"/>
</dbReference>
<keyword evidence="4" id="KW-0378">Hydrolase</keyword>
<feature type="compositionally biased region" description="Low complexity" evidence="13">
    <location>
        <begin position="127"/>
        <end position="137"/>
    </location>
</feature>
<evidence type="ECO:0000256" key="3">
    <source>
        <dbReference type="ARBA" id="ARBA00022763"/>
    </source>
</evidence>
<keyword evidence="2" id="KW-0597">Phosphoprotein</keyword>
<feature type="region of interest" description="Disordered" evidence="13">
    <location>
        <begin position="112"/>
        <end position="251"/>
    </location>
</feature>
<feature type="compositionally biased region" description="Basic and acidic residues" evidence="13">
    <location>
        <begin position="235"/>
        <end position="249"/>
    </location>
</feature>
<keyword evidence="3" id="KW-0227">DNA damage</keyword>
<dbReference type="InterPro" id="IPR011257">
    <property type="entry name" value="DNA_glycosylase"/>
</dbReference>
<dbReference type="GO" id="GO:0005634">
    <property type="term" value="C:nucleus"/>
    <property type="evidence" value="ECO:0007669"/>
    <property type="project" value="UniProtKB-SubCell"/>
</dbReference>
<dbReference type="Pfam" id="PF01429">
    <property type="entry name" value="MBD"/>
    <property type="match status" value="1"/>
</dbReference>
<feature type="domain" description="MBD" evidence="14">
    <location>
        <begin position="50"/>
        <end position="125"/>
    </location>
</feature>
<evidence type="ECO:0000256" key="12">
    <source>
        <dbReference type="ARBA" id="ARBA00083330"/>
    </source>
</evidence>
<accession>V9KRT2</accession>
<keyword evidence="7" id="KW-0539">Nucleus</keyword>
<evidence type="ECO:0000256" key="5">
    <source>
        <dbReference type="ARBA" id="ARBA00023125"/>
    </source>
</evidence>
<proteinExistence type="evidence at transcript level"/>
<comment type="subunit">
    <text evidence="9">Interacts with MLH1.</text>
</comment>
<dbReference type="AlphaFoldDB" id="V9KRT2"/>
<dbReference type="SUPFAM" id="SSF48150">
    <property type="entry name" value="DNA-glycosylase"/>
    <property type="match status" value="1"/>
</dbReference>
<evidence type="ECO:0000256" key="10">
    <source>
        <dbReference type="ARBA" id="ARBA00069821"/>
    </source>
</evidence>
<evidence type="ECO:0000256" key="8">
    <source>
        <dbReference type="ARBA" id="ARBA00055831"/>
    </source>
</evidence>
<dbReference type="InterPro" id="IPR017352">
    <property type="entry name" value="MBD4"/>
</dbReference>
<protein>
    <recommendedName>
        <fullName evidence="10">Methyl-CpG-binding domain protein 4</fullName>
    </recommendedName>
    <alternativeName>
        <fullName evidence="11">Methyl-CpG-binding protein MBD4</fullName>
    </alternativeName>
    <alternativeName>
        <fullName evidence="12">Mismatch-specific DNA N-glycosylase</fullName>
    </alternativeName>
</protein>
<sequence length="558" mass="63021">MEFPPGNVEDEHCLQRDLAKEDGLKSESPDQENTNFALTEDGPVSQTLDFKAPLHHHPELPEGWKTIVKERKTGKSAGKHDVYIVSPQGKRFRSSKELANYFQQSTGDEITTNCAISGQGKTRKASRTAANQAAAPAQVPTQEMGDTLQKPETETISQTVKRRRCARVSSTSNKKSEKGAGMQDFGKLRKKCRREPSSNTRQKKSLLTEKEETLPLQGKHSFKAEKTASTKRSKKDKEERREQLLKEELSGTPHTPELQMIEDAKQAVLETSEFNRDSAQISQKDASTALSLPEVTISGKKSESTPSVLCLETDLFKSEPNSEDSDNRILVCHSDGNAFTSLKTQENHHPRAKLDRRKTSPYFSKKYSKGAPSPPWQKAFNKWTPPRSPFDLVQETLFHDPWKLLIATMFLNKTSGKKAIPMLWEFLEQYPCAEVARAADWKEIAELMKPLGLNELRAKAIVKFSDQFLNKSWKYPIELHGIGKYGNDSYRIFCIKEWKEVQPQDHKLNKYWAWLWENHEKLGLTRPKDITSATLIPPPSTPSTLPDPTPTPPSPLGS</sequence>
<feature type="compositionally biased region" description="Basic and acidic residues" evidence="13">
    <location>
        <begin position="56"/>
        <end position="81"/>
    </location>
</feature>
<comment type="function">
    <text evidence="8">Mismatch-specific DNA N-glycosylase involved in DNA repair. Has thymine glycosylase activity and is specific for G:T mismatches within methylated and unmethylated CpG sites. Can also remove uracil or 5-fluorouracil in G:U mismatches. Has no lyase activity. Was first identified as methyl-CpG-binding protein.</text>
</comment>
<dbReference type="InterPro" id="IPR001739">
    <property type="entry name" value="Methyl_CpG_DNA-bd"/>
</dbReference>
<evidence type="ECO:0000256" key="6">
    <source>
        <dbReference type="ARBA" id="ARBA00023204"/>
    </source>
</evidence>
<comment type="subcellular location">
    <subcellularLocation>
        <location evidence="1">Nucleus</location>
    </subcellularLocation>
</comment>
<dbReference type="GO" id="GO:0008263">
    <property type="term" value="F:pyrimidine-specific mismatch base pair DNA N-glycosylase activity"/>
    <property type="evidence" value="ECO:0007669"/>
    <property type="project" value="InterPro"/>
</dbReference>
<dbReference type="GO" id="GO:0006281">
    <property type="term" value="P:DNA repair"/>
    <property type="evidence" value="ECO:0007669"/>
    <property type="project" value="UniProtKB-KW"/>
</dbReference>
<dbReference type="Gene3D" id="1.10.340.30">
    <property type="entry name" value="Hypothetical protein, domain 2"/>
    <property type="match status" value="1"/>
</dbReference>
<feature type="region of interest" description="Disordered" evidence="13">
    <location>
        <begin position="530"/>
        <end position="558"/>
    </location>
</feature>
<evidence type="ECO:0000256" key="11">
    <source>
        <dbReference type="ARBA" id="ARBA00076709"/>
    </source>
</evidence>
<dbReference type="Gene3D" id="3.30.890.10">
    <property type="entry name" value="Methyl-cpg-binding Protein 2, Chain A"/>
    <property type="match status" value="1"/>
</dbReference>
<evidence type="ECO:0000256" key="13">
    <source>
        <dbReference type="SAM" id="MobiDB-lite"/>
    </source>
</evidence>
<evidence type="ECO:0000256" key="4">
    <source>
        <dbReference type="ARBA" id="ARBA00022801"/>
    </source>
</evidence>
<evidence type="ECO:0000256" key="2">
    <source>
        <dbReference type="ARBA" id="ARBA00022553"/>
    </source>
</evidence>
<dbReference type="PANTHER" id="PTHR15074">
    <property type="entry name" value="METHYL-CPG-BINDING PROTEIN"/>
    <property type="match status" value="1"/>
</dbReference>
<keyword evidence="6" id="KW-0234">DNA repair</keyword>
<dbReference type="SUPFAM" id="SSF54171">
    <property type="entry name" value="DNA-binding domain"/>
    <property type="match status" value="1"/>
</dbReference>
<dbReference type="FunFam" id="1.10.340.30:FF:000051">
    <property type="entry name" value="Methyl-CpG-binding domain protein 4"/>
    <property type="match status" value="1"/>
</dbReference>
<feature type="compositionally biased region" description="Pro residues" evidence="13">
    <location>
        <begin position="536"/>
        <end position="558"/>
    </location>
</feature>
<evidence type="ECO:0000256" key="9">
    <source>
        <dbReference type="ARBA" id="ARBA00062707"/>
    </source>
</evidence>
<reference evidence="15" key="1">
    <citation type="journal article" date="2014" name="Nature">
        <title>Elephant shark genome provides unique insights into gnathostome evolution.</title>
        <authorList>
            <consortium name="International Elephant Shark Genome Sequencing Consortium"/>
            <person name="Venkatesh B."/>
            <person name="Lee A.P."/>
            <person name="Ravi V."/>
            <person name="Maurya A.K."/>
            <person name="Lian M.M."/>
            <person name="Swann J.B."/>
            <person name="Ohta Y."/>
            <person name="Flajnik M.F."/>
            <person name="Sutoh Y."/>
            <person name="Kasahara M."/>
            <person name="Hoon S."/>
            <person name="Gangu V."/>
            <person name="Roy S.W."/>
            <person name="Irimia M."/>
            <person name="Korzh V."/>
            <person name="Kondrychyn I."/>
            <person name="Lim Z.W."/>
            <person name="Tay B.H."/>
            <person name="Tohari S."/>
            <person name="Kong K.W."/>
            <person name="Ho S."/>
            <person name="Lorente-Galdos B."/>
            <person name="Quilez J."/>
            <person name="Marques-Bonet T."/>
            <person name="Raney B.J."/>
            <person name="Ingham P.W."/>
            <person name="Tay A."/>
            <person name="Hillier L.W."/>
            <person name="Minx P."/>
            <person name="Boehm T."/>
            <person name="Wilson R.K."/>
            <person name="Brenner S."/>
            <person name="Warren W.C."/>
        </authorList>
    </citation>
    <scope>NUCLEOTIDE SEQUENCE</scope>
    <source>
        <tissue evidence="15">Gills</tissue>
    </source>
</reference>
<dbReference type="EMBL" id="JW868562">
    <property type="protein sequence ID" value="AFP01080.1"/>
    <property type="molecule type" value="mRNA"/>
</dbReference>
<evidence type="ECO:0000313" key="15">
    <source>
        <dbReference type="EMBL" id="AFP01080.1"/>
    </source>
</evidence>
<evidence type="ECO:0000259" key="14">
    <source>
        <dbReference type="PROSITE" id="PS50982"/>
    </source>
</evidence>
<dbReference type="PIRSF" id="PIRSF038005">
    <property type="entry name" value="Methyl_CpG_bd_MBD4"/>
    <property type="match status" value="1"/>
</dbReference>
<dbReference type="InterPro" id="IPR045138">
    <property type="entry name" value="MeCP2/MBD4"/>
</dbReference>
<dbReference type="SMART" id="SM00391">
    <property type="entry name" value="MBD"/>
    <property type="match status" value="1"/>
</dbReference>
<dbReference type="PANTHER" id="PTHR15074:SF7">
    <property type="entry name" value="METHYL-CPG-BINDING DOMAIN PROTEIN 4"/>
    <property type="match status" value="1"/>
</dbReference>
<dbReference type="PROSITE" id="PS50982">
    <property type="entry name" value="MBD"/>
    <property type="match status" value="1"/>
</dbReference>
<name>V9KRT2_CALMI</name>
<evidence type="ECO:0000256" key="1">
    <source>
        <dbReference type="ARBA" id="ARBA00004123"/>
    </source>
</evidence>
<organism evidence="15">
    <name type="scientific">Callorhinchus milii</name>
    <name type="common">Ghost shark</name>
    <dbReference type="NCBI Taxonomy" id="7868"/>
    <lineage>
        <taxon>Eukaryota</taxon>
        <taxon>Metazoa</taxon>
        <taxon>Chordata</taxon>
        <taxon>Craniata</taxon>
        <taxon>Vertebrata</taxon>
        <taxon>Chondrichthyes</taxon>
        <taxon>Holocephali</taxon>
        <taxon>Chimaeriformes</taxon>
        <taxon>Callorhinchidae</taxon>
        <taxon>Callorhinchus</taxon>
    </lineage>
</organism>
<feature type="compositionally biased region" description="Basic and acidic residues" evidence="13">
    <location>
        <begin position="9"/>
        <end position="28"/>
    </location>
</feature>
<feature type="region of interest" description="Disordered" evidence="13">
    <location>
        <begin position="1"/>
        <end position="81"/>
    </location>
</feature>
<dbReference type="GO" id="GO:0003677">
    <property type="term" value="F:DNA binding"/>
    <property type="evidence" value="ECO:0007669"/>
    <property type="project" value="UniProtKB-KW"/>
</dbReference>
<keyword evidence="5" id="KW-0238">DNA-binding</keyword>
<evidence type="ECO:0000256" key="7">
    <source>
        <dbReference type="ARBA" id="ARBA00023242"/>
    </source>
</evidence>